<dbReference type="VEuPathDB" id="AmoebaDB:NAEGRDRAFT_64665"/>
<proteinExistence type="predicted"/>
<accession>D2V745</accession>
<protein>
    <submittedName>
        <fullName evidence="2">Predicted protein</fullName>
    </submittedName>
</protein>
<dbReference type="KEGG" id="ngr:NAEGRDRAFT_64665"/>
<organism evidence="3">
    <name type="scientific">Naegleria gruberi</name>
    <name type="common">Amoeba</name>
    <dbReference type="NCBI Taxonomy" id="5762"/>
    <lineage>
        <taxon>Eukaryota</taxon>
        <taxon>Discoba</taxon>
        <taxon>Heterolobosea</taxon>
        <taxon>Tetramitia</taxon>
        <taxon>Eutetramitia</taxon>
        <taxon>Vahlkampfiidae</taxon>
        <taxon>Naegleria</taxon>
    </lineage>
</organism>
<sequence>MQSLLLWNRTTHQQQQQYLNNYYQQQSYYHTCSIVRNVVDPAGWTIPEKNSSGSIASEEDNLKKRITVLINSFIKKNESIQIKHPETTSENSQNDIPQSNTPEMNASITKLQNSTFSICDRIFMLVERYGEYLSEGTVHRVLEHFASMHQHKLNVLIVFSYLNPQTSNGEKKRQINLRLSSSYGPLLESYGKLHLFQNMTHIFSAITNSLTTVKCNDLESIRVNMRKRNQIVNSFLYNFSSNGGPLTILYRTLREERSKRLEFFHEYEKNLPTDETRSREEIFIQDFDISWDPKAISSYFMIQNTNVDIAKRLFDIMSSKNCITRAELSEMVRKYVFKFRMPKKAEDLLLEFSVNSSIKPTFEDYAVIIVGYINTNQLTLAFKLLKKLIDSSRIRHRTYSKAELTNFISIISILIRQTVDPNIISLIANISADIFFESFEANSDHLLQLLKEIRNDRQIRKHILHFAVTFNEQWAKLILERNYPRASLVDEKVSNYILEQFTTNEDVKIALEILKQIKEKNETLKIKKKTE</sequence>
<feature type="compositionally biased region" description="Polar residues" evidence="1">
    <location>
        <begin position="88"/>
        <end position="103"/>
    </location>
</feature>
<dbReference type="Proteomes" id="UP000006671">
    <property type="component" value="Unassembled WGS sequence"/>
</dbReference>
<reference evidence="2 3" key="1">
    <citation type="journal article" date="2010" name="Cell">
        <title>The genome of Naegleria gruberi illuminates early eukaryotic versatility.</title>
        <authorList>
            <person name="Fritz-Laylin L.K."/>
            <person name="Prochnik S.E."/>
            <person name="Ginger M.L."/>
            <person name="Dacks J.B."/>
            <person name="Carpenter M.L."/>
            <person name="Field M.C."/>
            <person name="Kuo A."/>
            <person name="Paredez A."/>
            <person name="Chapman J."/>
            <person name="Pham J."/>
            <person name="Shu S."/>
            <person name="Neupane R."/>
            <person name="Cipriano M."/>
            <person name="Mancuso J."/>
            <person name="Tu H."/>
            <person name="Salamov A."/>
            <person name="Lindquist E."/>
            <person name="Shapiro H."/>
            <person name="Lucas S."/>
            <person name="Grigoriev I.V."/>
            <person name="Cande W.Z."/>
            <person name="Fulton C."/>
            <person name="Rokhsar D.S."/>
            <person name="Dawson S.C."/>
        </authorList>
    </citation>
    <scope>NUCLEOTIDE SEQUENCE [LARGE SCALE GENOMIC DNA]</scope>
    <source>
        <strain evidence="2 3">NEG-M</strain>
    </source>
</reference>
<gene>
    <name evidence="2" type="ORF">NAEGRDRAFT_64665</name>
</gene>
<keyword evidence="3" id="KW-1185">Reference proteome</keyword>
<dbReference type="AlphaFoldDB" id="D2V745"/>
<dbReference type="InParanoid" id="D2V745"/>
<dbReference type="EMBL" id="GG738855">
    <property type="protein sequence ID" value="EFC47196.1"/>
    <property type="molecule type" value="Genomic_DNA"/>
</dbReference>
<name>D2V745_NAEGR</name>
<dbReference type="OMA" id="GYINTNQ"/>
<evidence type="ECO:0000313" key="2">
    <source>
        <dbReference type="EMBL" id="EFC47196.1"/>
    </source>
</evidence>
<feature type="region of interest" description="Disordered" evidence="1">
    <location>
        <begin position="81"/>
        <end position="103"/>
    </location>
</feature>
<evidence type="ECO:0000256" key="1">
    <source>
        <dbReference type="SAM" id="MobiDB-lite"/>
    </source>
</evidence>
<dbReference type="GeneID" id="8848960"/>
<evidence type="ECO:0000313" key="3">
    <source>
        <dbReference type="Proteomes" id="UP000006671"/>
    </source>
</evidence>
<dbReference type="RefSeq" id="XP_002679940.1">
    <property type="nucleotide sequence ID" value="XM_002679894.1"/>
</dbReference>
<dbReference type="OrthoDB" id="10345463at2759"/>